<dbReference type="InterPro" id="IPR006130">
    <property type="entry name" value="Asp/Orn_carbamoylTrfase"/>
</dbReference>
<dbReference type="GO" id="GO:0016597">
    <property type="term" value="F:amino acid binding"/>
    <property type="evidence" value="ECO:0007669"/>
    <property type="project" value="InterPro"/>
</dbReference>
<dbReference type="PANTHER" id="PTHR45753">
    <property type="entry name" value="ORNITHINE CARBAMOYLTRANSFERASE, MITOCHONDRIAL"/>
    <property type="match status" value="1"/>
</dbReference>
<comment type="catalytic activity">
    <reaction evidence="2">
        <text>N(2)-succinyl-L-ornithine + carbamoyl phosphate = N(2)-succinyl-L-citrulline + phosphate + H(+)</text>
        <dbReference type="Rhea" id="RHEA:25884"/>
        <dbReference type="ChEBI" id="CHEBI:15378"/>
        <dbReference type="ChEBI" id="CHEBI:43474"/>
        <dbReference type="ChEBI" id="CHEBI:58228"/>
        <dbReference type="ChEBI" id="CHEBI:58514"/>
        <dbReference type="ChEBI" id="CHEBI:58862"/>
        <dbReference type="EC" id="2.1.3.11"/>
    </reaction>
</comment>
<dbReference type="InterPro" id="IPR006132">
    <property type="entry name" value="Asp/Orn_carbamoyltranf_P-bd"/>
</dbReference>
<name>A0A6M1SXR2_9BACT</name>
<dbReference type="HAMAP" id="MF_02235">
    <property type="entry name" value="SOTCase"/>
    <property type="match status" value="1"/>
</dbReference>
<sequence>MTNFTSIHDTDNPQALVQQVLELKQNSSPSTLGMGKTLGLIFFNPSLRTRLSTQKAATNLGMNVIVMNINGDAWNIEFEDGTVMNGSTQEHIKDAVQVISGYCDVMGVRTFAKLEDPQEDYQEKVLNNFIKHSSVPLVSLESATLHPLQSLTDLATITETGNSTPKVVLSWAPHPKKLPQAVANSFLQWITATDAQTTVVHPKGYELSDEFTDGVEVSHDQETALKDADFVYTKNWCSYAQYGQTPPVEKDWTINQQKMKLTNNGKFMHCLPIRRNVVATDEVIDNSLVYEQAKNREYAAQAVLQNILEEL</sequence>
<feature type="binding site" description="in other chain" evidence="2">
    <location>
        <position position="296"/>
    </location>
    <ligand>
        <name>carbamoyl phosphate</name>
        <dbReference type="ChEBI" id="CHEBI:58228"/>
        <note>ligand shared between two neighboring subunits</note>
    </ligand>
</feature>
<feature type="binding site" evidence="2">
    <location>
        <position position="141"/>
    </location>
    <ligand>
        <name>N(2)-succinyl-L-ornithine</name>
        <dbReference type="ChEBI" id="CHEBI:58514"/>
    </ligand>
</feature>
<evidence type="ECO:0000259" key="3">
    <source>
        <dbReference type="Pfam" id="PF00185"/>
    </source>
</evidence>
<dbReference type="InterPro" id="IPR036901">
    <property type="entry name" value="Asp/Orn_carbamoylTrfase_sf"/>
</dbReference>
<gene>
    <name evidence="2" type="primary">argF'</name>
    <name evidence="5" type="ORF">G3569_07505</name>
</gene>
<dbReference type="AlphaFoldDB" id="A0A6M1SXR2"/>
<dbReference type="EMBL" id="JAALLS010000008">
    <property type="protein sequence ID" value="NGP88196.1"/>
    <property type="molecule type" value="Genomic_DNA"/>
</dbReference>
<comment type="subunit">
    <text evidence="2">Homotrimer.</text>
</comment>
<comment type="caution">
    <text evidence="5">The sequence shown here is derived from an EMBL/GenBank/DDBJ whole genome shotgun (WGS) entry which is preliminary data.</text>
</comment>
<dbReference type="NCBIfam" id="NF003384">
    <property type="entry name" value="PRK04523.1"/>
    <property type="match status" value="1"/>
</dbReference>
<comment type="similarity">
    <text evidence="2">Belongs to the aspartate/ornithine carbamoyltransferase superfamily. SOTCase family.</text>
</comment>
<dbReference type="SUPFAM" id="SSF53671">
    <property type="entry name" value="Aspartate/ornithine carbamoyltransferase"/>
    <property type="match status" value="1"/>
</dbReference>
<dbReference type="GO" id="GO:0019240">
    <property type="term" value="P:citrulline biosynthetic process"/>
    <property type="evidence" value="ECO:0007669"/>
    <property type="project" value="TreeGrafter"/>
</dbReference>
<dbReference type="Pfam" id="PF02729">
    <property type="entry name" value="OTCace_N"/>
    <property type="match status" value="1"/>
</dbReference>
<feature type="binding site" description="in other chain" evidence="2">
    <location>
        <begin position="146"/>
        <end position="149"/>
    </location>
    <ligand>
        <name>carbamoyl phosphate</name>
        <dbReference type="ChEBI" id="CHEBI:58228"/>
        <note>ligand shared between two neighboring subunits</note>
    </ligand>
</feature>
<dbReference type="PRINTS" id="PR00101">
    <property type="entry name" value="ATCASE"/>
</dbReference>
<evidence type="ECO:0000256" key="2">
    <source>
        <dbReference type="HAMAP-Rule" id="MF_02235"/>
    </source>
</evidence>
<feature type="binding site" description="in other chain" evidence="2">
    <location>
        <position position="109"/>
    </location>
    <ligand>
        <name>carbamoyl phosphate</name>
        <dbReference type="ChEBI" id="CHEBI:58228"/>
        <note>ligand shared between two neighboring subunits</note>
    </ligand>
</feature>
<dbReference type="PANTHER" id="PTHR45753:SF3">
    <property type="entry name" value="ORNITHINE TRANSCARBAMYLASE, MITOCHONDRIAL"/>
    <property type="match status" value="1"/>
</dbReference>
<evidence type="ECO:0000313" key="6">
    <source>
        <dbReference type="Proteomes" id="UP000479132"/>
    </source>
</evidence>
<evidence type="ECO:0000313" key="5">
    <source>
        <dbReference type="EMBL" id="NGP88196.1"/>
    </source>
</evidence>
<dbReference type="PRINTS" id="PR00100">
    <property type="entry name" value="AOTCASE"/>
</dbReference>
<keyword evidence="2" id="KW-0055">Arginine biosynthesis</keyword>
<protein>
    <recommendedName>
        <fullName evidence="2">N-succinylornithine carbamoyltransferase</fullName>
        <ecNumber evidence="2">2.1.3.11</ecNumber>
    </recommendedName>
    <alternativeName>
        <fullName evidence="2">N-succinyl-L-ornithine transcarbamylase</fullName>
        <shortName evidence="2">SOTCase</shortName>
    </alternativeName>
</protein>
<dbReference type="InterPro" id="IPR043696">
    <property type="entry name" value="ArgF'-like"/>
</dbReference>
<dbReference type="InterPro" id="IPR006131">
    <property type="entry name" value="Asp_carbamoyltransf_Asp/Orn-bd"/>
</dbReference>
<reference evidence="5 6" key="1">
    <citation type="submission" date="2020-02" db="EMBL/GenBank/DDBJ databases">
        <title>Aliifodinibius halophilus 2W32, complete genome.</title>
        <authorList>
            <person name="Li Y."/>
            <person name="Wu S."/>
        </authorList>
    </citation>
    <scope>NUCLEOTIDE SEQUENCE [LARGE SCALE GENOMIC DNA]</scope>
    <source>
        <strain evidence="5 6">2W32</strain>
    </source>
</reference>
<feature type="binding site" evidence="2">
    <location>
        <position position="274"/>
    </location>
    <ligand>
        <name>N(2)-succinyl-L-ornithine</name>
        <dbReference type="ChEBI" id="CHEBI:58514"/>
    </ligand>
</feature>
<comment type="pathway">
    <text evidence="2">Amino-acid biosynthesis; L-arginine biosynthesis.</text>
</comment>
<dbReference type="UniPathway" id="UPA00068"/>
<dbReference type="GO" id="GO:0004585">
    <property type="term" value="F:ornithine carbamoyltransferase activity"/>
    <property type="evidence" value="ECO:0007669"/>
    <property type="project" value="InterPro"/>
</dbReference>
<evidence type="ECO:0000256" key="1">
    <source>
        <dbReference type="ARBA" id="ARBA00022679"/>
    </source>
</evidence>
<keyword evidence="2" id="KW-0028">Amino-acid biosynthesis</keyword>
<feature type="domain" description="Aspartate/ornithine carbamoyltransferase Asp/Orn-binding" evidence="3">
    <location>
        <begin position="182"/>
        <end position="305"/>
    </location>
</feature>
<evidence type="ECO:0000259" key="4">
    <source>
        <dbReference type="Pfam" id="PF02729"/>
    </source>
</evidence>
<feature type="binding site" evidence="2">
    <location>
        <position position="174"/>
    </location>
    <ligand>
        <name>N(2)-succinyl-L-ornithine</name>
        <dbReference type="ChEBI" id="CHEBI:58514"/>
    </ligand>
</feature>
<dbReference type="EC" id="2.1.3.11" evidence="2"/>
<feature type="binding site" description="in other chain" evidence="2">
    <location>
        <begin position="270"/>
        <end position="271"/>
    </location>
    <ligand>
        <name>carbamoyl phosphate</name>
        <dbReference type="ChEBI" id="CHEBI:58228"/>
        <note>ligand shared between two neighboring subunits</note>
    </ligand>
</feature>
<comment type="function">
    <text evidence="2">Catalyzes the transfer of the carbamoyl group from carbamoyl phosphate to the delta-amino group of N(2)-succinyl-L-ornithine to produce N(2)-succinyl-L-citrulline. Is essential for arginine biosynthesis.</text>
</comment>
<dbReference type="Pfam" id="PF00185">
    <property type="entry name" value="OTCace"/>
    <property type="match status" value="1"/>
</dbReference>
<feature type="binding site" evidence="2">
    <location>
        <position position="234"/>
    </location>
    <ligand>
        <name>N(2)-succinyl-L-ornithine</name>
        <dbReference type="ChEBI" id="CHEBI:58514"/>
    </ligand>
</feature>
<proteinExistence type="inferred from homology"/>
<feature type="binding site" evidence="2">
    <location>
        <position position="74"/>
    </location>
    <ligand>
        <name>carbamoyl phosphate</name>
        <dbReference type="ChEBI" id="CHEBI:58228"/>
        <note>ligand shared between two neighboring subunits</note>
    </ligand>
</feature>
<feature type="domain" description="Aspartate/ornithine carbamoyltransferase carbamoyl-P binding" evidence="4">
    <location>
        <begin position="6"/>
        <end position="159"/>
    </location>
</feature>
<accession>A0A6M1SXR2</accession>
<keyword evidence="6" id="KW-1185">Reference proteome</keyword>
<organism evidence="5 6">
    <name type="scientific">Fodinibius halophilus</name>
    <dbReference type="NCBI Taxonomy" id="1736908"/>
    <lineage>
        <taxon>Bacteria</taxon>
        <taxon>Pseudomonadati</taxon>
        <taxon>Balneolota</taxon>
        <taxon>Balneolia</taxon>
        <taxon>Balneolales</taxon>
        <taxon>Balneolaceae</taxon>
        <taxon>Fodinibius</taxon>
    </lineage>
</organism>
<dbReference type="RefSeq" id="WP_165267682.1">
    <property type="nucleotide sequence ID" value="NZ_JAALLS010000008.1"/>
</dbReference>
<keyword evidence="1 2" id="KW-0808">Transferase</keyword>
<dbReference type="GO" id="GO:0042450">
    <property type="term" value="P:L-arginine biosynthetic process via ornithine"/>
    <property type="evidence" value="ECO:0007669"/>
    <property type="project" value="TreeGrafter"/>
</dbReference>
<feature type="binding site" description="in other chain" evidence="2">
    <location>
        <begin position="46"/>
        <end position="49"/>
    </location>
    <ligand>
        <name>carbamoyl phosphate</name>
        <dbReference type="ChEBI" id="CHEBI:58228"/>
        <note>ligand shared between two neighboring subunits</note>
    </ligand>
</feature>
<dbReference type="Gene3D" id="3.40.50.1370">
    <property type="entry name" value="Aspartate/ornithine carbamoyltransferase"/>
    <property type="match status" value="2"/>
</dbReference>
<dbReference type="Proteomes" id="UP000479132">
    <property type="component" value="Unassembled WGS sequence"/>
</dbReference>